<comment type="caution">
    <text evidence="1">The sequence shown here is derived from an EMBL/GenBank/DDBJ whole genome shotgun (WGS) entry which is preliminary data.</text>
</comment>
<dbReference type="AlphaFoldDB" id="X0QSI8"/>
<dbReference type="RefSeq" id="WP_035455459.1">
    <property type="nucleotide sequence ID" value="NZ_AZGA01000002.1"/>
</dbReference>
<dbReference type="EMBL" id="AZGA01000002">
    <property type="protein sequence ID" value="KRM36753.1"/>
    <property type="molecule type" value="Genomic_DNA"/>
</dbReference>
<evidence type="ECO:0000313" key="2">
    <source>
        <dbReference type="Proteomes" id="UP000051236"/>
    </source>
</evidence>
<dbReference type="PATRIC" id="fig|1423734.3.peg.2664"/>
<proteinExistence type="predicted"/>
<protein>
    <submittedName>
        <fullName evidence="1">Uncharacterized protein</fullName>
    </submittedName>
</protein>
<accession>X0QSI8</accession>
<dbReference type="Proteomes" id="UP000051236">
    <property type="component" value="Unassembled WGS sequence"/>
</dbReference>
<dbReference type="OrthoDB" id="2296060at2"/>
<reference evidence="1 2" key="1">
    <citation type="journal article" date="2015" name="Genome Announc.">
        <title>Expanding the biotechnology potential of lactobacilli through comparative genomics of 213 strains and associated genera.</title>
        <authorList>
            <person name="Sun Z."/>
            <person name="Harris H.M."/>
            <person name="McCann A."/>
            <person name="Guo C."/>
            <person name="Argimon S."/>
            <person name="Zhang W."/>
            <person name="Yang X."/>
            <person name="Jeffery I.B."/>
            <person name="Cooney J.C."/>
            <person name="Kagawa T.F."/>
            <person name="Liu W."/>
            <person name="Song Y."/>
            <person name="Salvetti E."/>
            <person name="Wrobel A."/>
            <person name="Rasinkangas P."/>
            <person name="Parkhill J."/>
            <person name="Rea M.C."/>
            <person name="O'Sullivan O."/>
            <person name="Ritari J."/>
            <person name="Douillard F.P."/>
            <person name="Paul Ross R."/>
            <person name="Yang R."/>
            <person name="Briner A.E."/>
            <person name="Felis G.E."/>
            <person name="de Vos W.M."/>
            <person name="Barrangou R."/>
            <person name="Klaenhammer T.R."/>
            <person name="Caufield P.W."/>
            <person name="Cui Y."/>
            <person name="Zhang H."/>
            <person name="O'Toole P.W."/>
        </authorList>
    </citation>
    <scope>NUCLEOTIDE SEQUENCE [LARGE SCALE GENOMIC DNA]</scope>
    <source>
        <strain evidence="1 2">DSM 18527</strain>
    </source>
</reference>
<organism evidence="1 2">
    <name type="scientific">Agrilactobacillus composti DSM 18527 = JCM 14202</name>
    <dbReference type="NCBI Taxonomy" id="1423734"/>
    <lineage>
        <taxon>Bacteria</taxon>
        <taxon>Bacillati</taxon>
        <taxon>Bacillota</taxon>
        <taxon>Bacilli</taxon>
        <taxon>Lactobacillales</taxon>
        <taxon>Lactobacillaceae</taxon>
        <taxon>Agrilactobacillus</taxon>
    </lineage>
</organism>
<name>X0QSI8_9LACO</name>
<sequence>MANDEIKTLTALLNFVNDNPDKVVLEPREYANVLTYAFSDKFYPLDPIIFPEMRLHVVRLTSAEIKANKDLLDYFYSRTSERKPVGFKTVWITTSHITKSGLALFELSFE</sequence>
<gene>
    <name evidence="1" type="ORF">FC83_GL002628</name>
</gene>
<evidence type="ECO:0000313" key="1">
    <source>
        <dbReference type="EMBL" id="KRM36753.1"/>
    </source>
</evidence>
<keyword evidence="2" id="KW-1185">Reference proteome</keyword>
<dbReference type="STRING" id="1423734.FC83_GL002628"/>